<dbReference type="Pfam" id="PF02701">
    <property type="entry name" value="Zn_ribbon_Dof"/>
    <property type="match status" value="1"/>
</dbReference>
<evidence type="ECO:0000313" key="2">
    <source>
        <dbReference type="EMBL" id="KAF5175659.1"/>
    </source>
</evidence>
<dbReference type="GO" id="GO:0003677">
    <property type="term" value="F:DNA binding"/>
    <property type="evidence" value="ECO:0007669"/>
    <property type="project" value="InterPro"/>
</dbReference>
<dbReference type="GO" id="GO:0006355">
    <property type="term" value="P:regulation of DNA-templated transcription"/>
    <property type="evidence" value="ECO:0007669"/>
    <property type="project" value="InterPro"/>
</dbReference>
<comment type="caution">
    <text evidence="2">The sequence shown here is derived from an EMBL/GenBank/DDBJ whole genome shotgun (WGS) entry which is preliminary data.</text>
</comment>
<evidence type="ECO:0000313" key="3">
    <source>
        <dbReference type="Proteomes" id="UP000554482"/>
    </source>
</evidence>
<accession>A0A7J6USY8</accession>
<gene>
    <name evidence="2" type="ORF">FRX31_034754</name>
</gene>
<dbReference type="Proteomes" id="UP000554482">
    <property type="component" value="Unassembled WGS sequence"/>
</dbReference>
<evidence type="ECO:0000259" key="1">
    <source>
        <dbReference type="Pfam" id="PF02701"/>
    </source>
</evidence>
<proteinExistence type="predicted"/>
<sequence length="261" mass="29035">MSSLYNSLETMFGFYNIFTDNHPRYRCKRCSLYWTYIEVPRDISVGGKRKNNQHSEAASSSTNRVCKIPRSVGNVFPTSSSDVRINRQHDTLSRILAADGNASSNLSSSIRITEPRTLNASPFAVTRAATITPGSGLSASVSGEVNRHLYPRGLREQPQQLQQFYNSQNFGWNGMDNSAHQVTSVQQNPVPAILLSITPSMLPLCFNNGNNASGLEAVSWDRNTMQNHNYIIEVQTQATIVLRSTTGHAVSAEPLQYWQCF</sequence>
<protein>
    <recommendedName>
        <fullName evidence="1">Dof-type domain-containing protein</fullName>
    </recommendedName>
</protein>
<dbReference type="EMBL" id="JABWDY010043753">
    <property type="protein sequence ID" value="KAF5175659.1"/>
    <property type="molecule type" value="Genomic_DNA"/>
</dbReference>
<organism evidence="2 3">
    <name type="scientific">Thalictrum thalictroides</name>
    <name type="common">Rue-anemone</name>
    <name type="synonym">Anemone thalictroides</name>
    <dbReference type="NCBI Taxonomy" id="46969"/>
    <lineage>
        <taxon>Eukaryota</taxon>
        <taxon>Viridiplantae</taxon>
        <taxon>Streptophyta</taxon>
        <taxon>Embryophyta</taxon>
        <taxon>Tracheophyta</taxon>
        <taxon>Spermatophyta</taxon>
        <taxon>Magnoliopsida</taxon>
        <taxon>Ranunculales</taxon>
        <taxon>Ranunculaceae</taxon>
        <taxon>Thalictroideae</taxon>
        <taxon>Thalictrum</taxon>
    </lineage>
</organism>
<name>A0A7J6USY8_THATH</name>
<dbReference type="InterPro" id="IPR003851">
    <property type="entry name" value="Znf_Dof"/>
</dbReference>
<dbReference type="OrthoDB" id="1980322at2759"/>
<dbReference type="AlphaFoldDB" id="A0A7J6USY8"/>
<keyword evidence="3" id="KW-1185">Reference proteome</keyword>
<reference evidence="2 3" key="1">
    <citation type="submission" date="2020-06" db="EMBL/GenBank/DDBJ databases">
        <title>Transcriptomic and genomic resources for Thalictrum thalictroides and T. hernandezii: Facilitating candidate gene discovery in an emerging model plant lineage.</title>
        <authorList>
            <person name="Arias T."/>
            <person name="Riano-Pachon D.M."/>
            <person name="Di Stilio V.S."/>
        </authorList>
    </citation>
    <scope>NUCLEOTIDE SEQUENCE [LARGE SCALE GENOMIC DNA]</scope>
    <source>
        <strain evidence="3">cv. WT478/WT964</strain>
        <tissue evidence="2">Leaves</tissue>
    </source>
</reference>
<feature type="domain" description="Dof-type" evidence="1">
    <location>
        <begin position="6"/>
        <end position="54"/>
    </location>
</feature>